<keyword evidence="1" id="KW-1133">Transmembrane helix</keyword>
<dbReference type="Proteomes" id="UP000640335">
    <property type="component" value="Unassembled WGS sequence"/>
</dbReference>
<evidence type="ECO:0000313" key="3">
    <source>
        <dbReference type="Proteomes" id="UP000640335"/>
    </source>
</evidence>
<protein>
    <submittedName>
        <fullName evidence="2">Uncharacterized protein</fullName>
    </submittedName>
</protein>
<name>A0ABR8Q858_9CLOT</name>
<accession>A0ABR8Q858</accession>
<proteinExistence type="predicted"/>
<feature type="transmembrane region" description="Helical" evidence="1">
    <location>
        <begin position="145"/>
        <end position="163"/>
    </location>
</feature>
<gene>
    <name evidence="2" type="ORF">H9660_15615</name>
</gene>
<feature type="transmembrane region" description="Helical" evidence="1">
    <location>
        <begin position="6"/>
        <end position="25"/>
    </location>
</feature>
<sequence length="166" mass="19612">MKLYKLKFLLIIILIILIAIPFLPYKMPERDRYEYDNLIRLEIKCHEWSGGPKVIDGQEHLDRFLDTLPDKTISRDTVNLIGNTPFKSISTFRQGIPSYSEFVVYGEFKEGYSRFNEVSFDVKEWYPKNKYVTLYDSMIFYKLKIYPILIIIIILSILASLHVSTK</sequence>
<reference evidence="2 3" key="1">
    <citation type="submission" date="2020-08" db="EMBL/GenBank/DDBJ databases">
        <title>A Genomic Blueprint of the Chicken Gut Microbiome.</title>
        <authorList>
            <person name="Gilroy R."/>
            <person name="Ravi A."/>
            <person name="Getino M."/>
            <person name="Pursley I."/>
            <person name="Horton D.L."/>
            <person name="Alikhan N.-F."/>
            <person name="Baker D."/>
            <person name="Gharbi K."/>
            <person name="Hall N."/>
            <person name="Watson M."/>
            <person name="Adriaenssens E.M."/>
            <person name="Foster-Nyarko E."/>
            <person name="Jarju S."/>
            <person name="Secka A."/>
            <person name="Antonio M."/>
            <person name="Oren A."/>
            <person name="Chaudhuri R."/>
            <person name="La Ragione R.M."/>
            <person name="Hildebrand F."/>
            <person name="Pallen M.J."/>
        </authorList>
    </citation>
    <scope>NUCLEOTIDE SEQUENCE [LARGE SCALE GENOMIC DNA]</scope>
    <source>
        <strain evidence="2 3">Sa3CUN1</strain>
    </source>
</reference>
<keyword evidence="1" id="KW-0812">Transmembrane</keyword>
<comment type="caution">
    <text evidence="2">The sequence shown here is derived from an EMBL/GenBank/DDBJ whole genome shotgun (WGS) entry which is preliminary data.</text>
</comment>
<keyword evidence="1" id="KW-0472">Membrane</keyword>
<organism evidence="2 3">
    <name type="scientific">Clostridium gallinarum</name>
    <dbReference type="NCBI Taxonomy" id="2762246"/>
    <lineage>
        <taxon>Bacteria</taxon>
        <taxon>Bacillati</taxon>
        <taxon>Bacillota</taxon>
        <taxon>Clostridia</taxon>
        <taxon>Eubacteriales</taxon>
        <taxon>Clostridiaceae</taxon>
        <taxon>Clostridium</taxon>
    </lineage>
</organism>
<evidence type="ECO:0000313" key="2">
    <source>
        <dbReference type="EMBL" id="MBD7916560.1"/>
    </source>
</evidence>
<evidence type="ECO:0000256" key="1">
    <source>
        <dbReference type="SAM" id="Phobius"/>
    </source>
</evidence>
<keyword evidence="3" id="KW-1185">Reference proteome</keyword>
<dbReference type="RefSeq" id="WP_191751299.1">
    <property type="nucleotide sequence ID" value="NZ_JACSQZ010000099.1"/>
</dbReference>
<dbReference type="EMBL" id="JACSQZ010000099">
    <property type="protein sequence ID" value="MBD7916560.1"/>
    <property type="molecule type" value="Genomic_DNA"/>
</dbReference>